<organism evidence="1 2">
    <name type="scientific">Aspergillus fumigatus</name>
    <name type="common">Neosartorya fumigata</name>
    <dbReference type="NCBI Taxonomy" id="746128"/>
    <lineage>
        <taxon>Eukaryota</taxon>
        <taxon>Fungi</taxon>
        <taxon>Dikarya</taxon>
        <taxon>Ascomycota</taxon>
        <taxon>Pezizomycotina</taxon>
        <taxon>Eurotiomycetes</taxon>
        <taxon>Eurotiomycetidae</taxon>
        <taxon>Eurotiales</taxon>
        <taxon>Aspergillaceae</taxon>
        <taxon>Aspergillus</taxon>
        <taxon>Aspergillus subgen. Fumigati</taxon>
    </lineage>
</organism>
<reference evidence="1" key="1">
    <citation type="submission" date="2021-08" db="EMBL/GenBank/DDBJ databases">
        <title>Global Aspergillus fumigatus from environmental and clinical sources.</title>
        <authorList>
            <person name="Barber A."/>
            <person name="Sae-Ong T."/>
        </authorList>
    </citation>
    <scope>NUCLEOTIDE SEQUENCE</scope>
    <source>
        <strain evidence="1">NRZ-2016-071</strain>
    </source>
</reference>
<accession>A0A8H4HW95</accession>
<dbReference type="Proteomes" id="UP000813423">
    <property type="component" value="Unassembled WGS sequence"/>
</dbReference>
<sequence length="107" mass="12514">MIHEKQYGKPRTVDHSNKFWIRVLTALVLQLSDQQLVTELLLLVCGYAQYWRSSVHHGANNLRTVTNVVCYSSFTHAATLLSLRPYFQRHRKLATLRAFTMYIIYSL</sequence>
<dbReference type="EMBL" id="JAIBSC010000080">
    <property type="protein sequence ID" value="KAH1899935.1"/>
    <property type="molecule type" value="Genomic_DNA"/>
</dbReference>
<evidence type="ECO:0000313" key="1">
    <source>
        <dbReference type="EMBL" id="KAH1899935.1"/>
    </source>
</evidence>
<dbReference type="AlphaFoldDB" id="A0A8H4HW95"/>
<protein>
    <submittedName>
        <fullName evidence="1">Uncharacterized protein</fullName>
    </submittedName>
</protein>
<evidence type="ECO:0000313" key="2">
    <source>
        <dbReference type="Proteomes" id="UP000813423"/>
    </source>
</evidence>
<name>A0A8H4HW95_ASPFM</name>
<comment type="caution">
    <text evidence="1">The sequence shown here is derived from an EMBL/GenBank/DDBJ whole genome shotgun (WGS) entry which is preliminary data.</text>
</comment>
<gene>
    <name evidence="1" type="ORF">KXV57_008811</name>
</gene>
<proteinExistence type="predicted"/>